<keyword evidence="4 8" id="KW-0812">Transmembrane</keyword>
<evidence type="ECO:0000259" key="9">
    <source>
        <dbReference type="Pfam" id="PF12821"/>
    </source>
</evidence>
<gene>
    <name evidence="10" type="ORF">H9841_04430</name>
</gene>
<evidence type="ECO:0000256" key="2">
    <source>
        <dbReference type="ARBA" id="ARBA00022475"/>
    </source>
</evidence>
<dbReference type="PANTHER" id="PTHR34390">
    <property type="entry name" value="UPF0442 PROTEIN YJJB-RELATED"/>
    <property type="match status" value="1"/>
</dbReference>
<protein>
    <submittedName>
        <fullName evidence="10">Threonine/serine exporter family protein</fullName>
    </submittedName>
</protein>
<feature type="domain" description="Threonine/Serine exporter ThrE" evidence="9">
    <location>
        <begin position="11"/>
        <end position="137"/>
    </location>
</feature>
<evidence type="ECO:0000313" key="10">
    <source>
        <dbReference type="EMBL" id="HIY21135.1"/>
    </source>
</evidence>
<evidence type="ECO:0000256" key="4">
    <source>
        <dbReference type="ARBA" id="ARBA00022692"/>
    </source>
</evidence>
<evidence type="ECO:0000313" key="11">
    <source>
        <dbReference type="Proteomes" id="UP000823868"/>
    </source>
</evidence>
<name>A0A9D1Y8A9_9FIRM</name>
<evidence type="ECO:0000256" key="1">
    <source>
        <dbReference type="ARBA" id="ARBA00004651"/>
    </source>
</evidence>
<dbReference type="InterPro" id="IPR050539">
    <property type="entry name" value="ThrE_Dicarb/AminoAcid_Exp"/>
</dbReference>
<dbReference type="GO" id="GO:0005886">
    <property type="term" value="C:plasma membrane"/>
    <property type="evidence" value="ECO:0007669"/>
    <property type="project" value="UniProtKB-SubCell"/>
</dbReference>
<dbReference type="EMBL" id="DXDX01000078">
    <property type="protein sequence ID" value="HIY21135.1"/>
    <property type="molecule type" value="Genomic_DNA"/>
</dbReference>
<evidence type="ECO:0000256" key="6">
    <source>
        <dbReference type="ARBA" id="ARBA00023136"/>
    </source>
</evidence>
<sequence length="153" mass="16559">MELHLSTFLPCLYAFIGGLAFAVPFNVHGLEVPLASLGGAGGWLVYLLVLPVSGSEVIGYFVAALAISLYSEIMARVRKCPVTTFLLISIFPLVPGAGIYYTMQYAIQGNSALFLNQGMHTLGLSGALALGILLVSTAMRMWQVFRRRSQERS</sequence>
<comment type="caution">
    <text evidence="10">The sequence shown here is derived from an EMBL/GenBank/DDBJ whole genome shotgun (WGS) entry which is preliminary data.</text>
</comment>
<keyword evidence="6 8" id="KW-0472">Membrane</keyword>
<dbReference type="GO" id="GO:0015744">
    <property type="term" value="P:succinate transport"/>
    <property type="evidence" value="ECO:0007669"/>
    <property type="project" value="TreeGrafter"/>
</dbReference>
<dbReference type="AlphaFoldDB" id="A0A9D1Y8A9"/>
<evidence type="ECO:0000256" key="7">
    <source>
        <dbReference type="ARBA" id="ARBA00034125"/>
    </source>
</evidence>
<comment type="subcellular location">
    <subcellularLocation>
        <location evidence="1">Cell membrane</location>
        <topology evidence="1">Multi-pass membrane protein</topology>
    </subcellularLocation>
</comment>
<dbReference type="Proteomes" id="UP000823868">
    <property type="component" value="Unassembled WGS sequence"/>
</dbReference>
<keyword evidence="2" id="KW-1003">Cell membrane</keyword>
<feature type="transmembrane region" description="Helical" evidence="8">
    <location>
        <begin position="46"/>
        <end position="70"/>
    </location>
</feature>
<evidence type="ECO:0000256" key="8">
    <source>
        <dbReference type="SAM" id="Phobius"/>
    </source>
</evidence>
<evidence type="ECO:0000256" key="3">
    <source>
        <dbReference type="ARBA" id="ARBA00022519"/>
    </source>
</evidence>
<dbReference type="InterPro" id="IPR024528">
    <property type="entry name" value="ThrE_2"/>
</dbReference>
<feature type="transmembrane region" description="Helical" evidence="8">
    <location>
        <begin position="122"/>
        <end position="142"/>
    </location>
</feature>
<accession>A0A9D1Y8A9</accession>
<organism evidence="10 11">
    <name type="scientific">Candidatus Flavonifractor merdigallinarum</name>
    <dbReference type="NCBI Taxonomy" id="2838589"/>
    <lineage>
        <taxon>Bacteria</taxon>
        <taxon>Bacillati</taxon>
        <taxon>Bacillota</taxon>
        <taxon>Clostridia</taxon>
        <taxon>Eubacteriales</taxon>
        <taxon>Oscillospiraceae</taxon>
        <taxon>Flavonifractor</taxon>
    </lineage>
</organism>
<reference evidence="10" key="2">
    <citation type="submission" date="2021-04" db="EMBL/GenBank/DDBJ databases">
        <authorList>
            <person name="Gilroy R."/>
        </authorList>
    </citation>
    <scope>NUCLEOTIDE SEQUENCE</scope>
    <source>
        <strain evidence="10">ChiBcec16_6824</strain>
    </source>
</reference>
<dbReference type="Pfam" id="PF12821">
    <property type="entry name" value="ThrE_2"/>
    <property type="match status" value="1"/>
</dbReference>
<evidence type="ECO:0000256" key="5">
    <source>
        <dbReference type="ARBA" id="ARBA00022989"/>
    </source>
</evidence>
<keyword evidence="5 8" id="KW-1133">Transmembrane helix</keyword>
<feature type="transmembrane region" description="Helical" evidence="8">
    <location>
        <begin position="82"/>
        <end position="102"/>
    </location>
</feature>
<reference evidence="10" key="1">
    <citation type="journal article" date="2021" name="PeerJ">
        <title>Extensive microbial diversity within the chicken gut microbiome revealed by metagenomics and culture.</title>
        <authorList>
            <person name="Gilroy R."/>
            <person name="Ravi A."/>
            <person name="Getino M."/>
            <person name="Pursley I."/>
            <person name="Horton D.L."/>
            <person name="Alikhan N.F."/>
            <person name="Baker D."/>
            <person name="Gharbi K."/>
            <person name="Hall N."/>
            <person name="Watson M."/>
            <person name="Adriaenssens E.M."/>
            <person name="Foster-Nyarko E."/>
            <person name="Jarju S."/>
            <person name="Secka A."/>
            <person name="Antonio M."/>
            <person name="Oren A."/>
            <person name="Chaudhuri R.R."/>
            <person name="La Ragione R."/>
            <person name="Hildebrand F."/>
            <person name="Pallen M.J."/>
        </authorList>
    </citation>
    <scope>NUCLEOTIDE SEQUENCE</scope>
    <source>
        <strain evidence="10">ChiBcec16_6824</strain>
    </source>
</reference>
<dbReference type="PANTHER" id="PTHR34390:SF1">
    <property type="entry name" value="SUCCINATE TRANSPORTER SUBUNIT YJJB-RELATED"/>
    <property type="match status" value="1"/>
</dbReference>
<keyword evidence="3" id="KW-0997">Cell inner membrane</keyword>
<proteinExistence type="inferred from homology"/>
<comment type="similarity">
    <text evidence="7">Belongs to the ThrE exporter (TC 2.A.79) family.</text>
</comment>